<dbReference type="GO" id="GO:0008236">
    <property type="term" value="F:serine-type peptidase activity"/>
    <property type="evidence" value="ECO:0007669"/>
    <property type="project" value="UniProtKB-KW"/>
</dbReference>
<dbReference type="Gene3D" id="2.60.120.260">
    <property type="entry name" value="Galactose-binding domain-like"/>
    <property type="match status" value="1"/>
</dbReference>
<dbReference type="InterPro" id="IPR029058">
    <property type="entry name" value="AB_hydrolase_fold"/>
</dbReference>
<dbReference type="Pfam" id="PF08530">
    <property type="entry name" value="PepX_C"/>
    <property type="match status" value="1"/>
</dbReference>
<dbReference type="GO" id="GO:0006508">
    <property type="term" value="P:proteolysis"/>
    <property type="evidence" value="ECO:0007669"/>
    <property type="project" value="UniProtKB-KW"/>
</dbReference>
<name>A0A9X3MWU2_9ACTN</name>
<accession>A0A9X3MWU2</accession>
<feature type="chain" id="PRO_5040742835" description="Xaa-Pro dipeptidyl-peptidase" evidence="9">
    <location>
        <begin position="21"/>
        <end position="852"/>
    </location>
</feature>
<comment type="catalytic activity">
    <reaction evidence="1">
        <text>Hydrolyzes Xaa-Pro-|- bonds to release unblocked, N-terminal dipeptides from substrates including Ala-Pro-|-p-nitroanilide and (sequentially) Tyr-Pro-|-Phe-Pro-|-Gly-Pro-|-Ile.</text>
        <dbReference type="EC" id="3.4.14.11"/>
    </reaction>
</comment>
<dbReference type="GO" id="GO:0008239">
    <property type="term" value="F:dipeptidyl-peptidase activity"/>
    <property type="evidence" value="ECO:0007669"/>
    <property type="project" value="UniProtKB-EC"/>
</dbReference>
<dbReference type="EMBL" id="JAPDOD010000032">
    <property type="protein sequence ID" value="MDA0164244.1"/>
    <property type="molecule type" value="Genomic_DNA"/>
</dbReference>
<dbReference type="Pfam" id="PF02129">
    <property type="entry name" value="Peptidase_S15"/>
    <property type="match status" value="1"/>
</dbReference>
<evidence type="ECO:0000313" key="11">
    <source>
        <dbReference type="EMBL" id="MDA0164244.1"/>
    </source>
</evidence>
<dbReference type="SMART" id="SM00939">
    <property type="entry name" value="PepX_C"/>
    <property type="match status" value="1"/>
</dbReference>
<feature type="domain" description="Xaa-Pro dipeptidyl-peptidase C-terminal" evidence="10">
    <location>
        <begin position="408"/>
        <end position="711"/>
    </location>
</feature>
<keyword evidence="7" id="KW-0720">Serine protease</keyword>
<evidence type="ECO:0000256" key="7">
    <source>
        <dbReference type="ARBA" id="ARBA00022825"/>
    </source>
</evidence>
<evidence type="ECO:0000256" key="6">
    <source>
        <dbReference type="ARBA" id="ARBA00022801"/>
    </source>
</evidence>
<dbReference type="AlphaFoldDB" id="A0A9X3MWU2"/>
<comment type="caution">
    <text evidence="11">The sequence shown here is derived from an EMBL/GenBank/DDBJ whole genome shotgun (WGS) entry which is preliminary data.</text>
</comment>
<keyword evidence="4" id="KW-0031">Aminopeptidase</keyword>
<keyword evidence="5" id="KW-0645">Protease</keyword>
<dbReference type="InterPro" id="IPR013736">
    <property type="entry name" value="Xaa-Pro_dipept_C"/>
</dbReference>
<evidence type="ECO:0000256" key="5">
    <source>
        <dbReference type="ARBA" id="ARBA00022670"/>
    </source>
</evidence>
<dbReference type="PRINTS" id="PR00923">
    <property type="entry name" value="LACTOPTASE"/>
</dbReference>
<comment type="similarity">
    <text evidence="2">Belongs to the peptidase S15 family.</text>
</comment>
<dbReference type="InterPro" id="IPR000383">
    <property type="entry name" value="Xaa-Pro-like_dom"/>
</dbReference>
<dbReference type="RefSeq" id="WP_270043495.1">
    <property type="nucleotide sequence ID" value="NZ_JAPDOD010000032.1"/>
</dbReference>
<evidence type="ECO:0000256" key="1">
    <source>
        <dbReference type="ARBA" id="ARBA00000123"/>
    </source>
</evidence>
<dbReference type="InterPro" id="IPR008252">
    <property type="entry name" value="Pept_S15_Xpro"/>
</dbReference>
<dbReference type="GO" id="GO:0004177">
    <property type="term" value="F:aminopeptidase activity"/>
    <property type="evidence" value="ECO:0007669"/>
    <property type="project" value="UniProtKB-KW"/>
</dbReference>
<dbReference type="EC" id="3.4.14.11" evidence="3"/>
<dbReference type="Gene3D" id="3.40.50.1820">
    <property type="entry name" value="alpha/beta hydrolase"/>
    <property type="match status" value="2"/>
</dbReference>
<reference evidence="11" key="1">
    <citation type="submission" date="2022-10" db="EMBL/GenBank/DDBJ databases">
        <title>The WGS of Solirubrobacter ginsenosidimutans DSM 21036.</title>
        <authorList>
            <person name="Jiang Z."/>
        </authorList>
    </citation>
    <scope>NUCLEOTIDE SEQUENCE</scope>
    <source>
        <strain evidence="11">DSM 21036</strain>
    </source>
</reference>
<evidence type="ECO:0000259" key="10">
    <source>
        <dbReference type="SMART" id="SM00939"/>
    </source>
</evidence>
<gene>
    <name evidence="11" type="ORF">OM076_28495</name>
</gene>
<feature type="signal peptide" evidence="9">
    <location>
        <begin position="1"/>
        <end position="20"/>
    </location>
</feature>
<evidence type="ECO:0000256" key="2">
    <source>
        <dbReference type="ARBA" id="ARBA00010819"/>
    </source>
</evidence>
<dbReference type="InterPro" id="IPR008979">
    <property type="entry name" value="Galactose-bd-like_sf"/>
</dbReference>
<evidence type="ECO:0000313" key="12">
    <source>
        <dbReference type="Proteomes" id="UP001149140"/>
    </source>
</evidence>
<dbReference type="SUPFAM" id="SSF49785">
    <property type="entry name" value="Galactose-binding domain-like"/>
    <property type="match status" value="1"/>
</dbReference>
<keyword evidence="9" id="KW-0732">Signal</keyword>
<evidence type="ECO:0000256" key="9">
    <source>
        <dbReference type="SAM" id="SignalP"/>
    </source>
</evidence>
<evidence type="ECO:0000256" key="8">
    <source>
        <dbReference type="ARBA" id="ARBA00030045"/>
    </source>
</evidence>
<dbReference type="SUPFAM" id="SSF53474">
    <property type="entry name" value="alpha/beta-Hydrolases"/>
    <property type="match status" value="1"/>
</dbReference>
<proteinExistence type="inferred from homology"/>
<dbReference type="Proteomes" id="UP001149140">
    <property type="component" value="Unassembled WGS sequence"/>
</dbReference>
<keyword evidence="6" id="KW-0378">Hydrolase</keyword>
<keyword evidence="12" id="KW-1185">Reference proteome</keyword>
<sequence>MEIGKRFAQASALTATLAMAAIVGNAQANPLPPKSVAAAPGAMAAPAPEPAPAVPTFVNGLAQNVFSSSSADWISGEVWVESSFDSDGDGKLDRLHADYTLPKETATDGLKVPVIYEDSPYYGGTASNYKNWVVDHELGAQPPTRPFAGFFNGTNTSPTISTIYESTWLPRGFAVVHSESPGSGYSDGCPSSGGVNETLGATNVIDWLNGRRKAYTTRTGTVEAPPVNWHNGHTAMMGTSYNGTIPEAAATTGVIGLDAIVPISAISDWYDYYRANGMVRAPHSAAGGTGNNSYLGEDLDVLIDDVYSRRDENAAGVRTICRPAITDAGVKEDRLSGNRNAFWDERNYMKDVKNVHAAVLLAHGNNDFNVMTKNAAQFYNAIKAQNVPHEFYFHQGGHGGSPPDAMINRWFTKYLWGQDNGVQNLPKSWVVREAATCPARQTTVTGDQSNTATITVASSAPFMVGQTLTIPVTAANGTITNPTSVITNIPDATHVTVTAAQATAAGAKIAGGAVVFLACSTANPTPYAEWPDPATATVVQKLGTGGASRGGLGFNGAAAGTTETLTDDATIADTALRDAAASPNRLIYQTGVLNSDLRISGTPTVSLNVAFSKTKANLSAALVSYPATGTTGGVILTRGWKDPENRTSDYVSDPIVPGTGYQLDFDMQAKDAIVPAGRRLALMVFSSDRQYTIHPAAGTQLTLDLGKSSFTIPVVGGQAALAAATGTAFGDAGGTVPATLALTMGTPATFGAFTPGVAKEYTATTTANVVSTAGDATLTVSDPSTNHPGYLVNGTFSLPQPIQGLGVVKTYSAPVSNDAAAITFKQAIGANDALRTGTYSKTLTFTLSTTTP</sequence>
<evidence type="ECO:0000256" key="4">
    <source>
        <dbReference type="ARBA" id="ARBA00022438"/>
    </source>
</evidence>
<evidence type="ECO:0000256" key="3">
    <source>
        <dbReference type="ARBA" id="ARBA00012463"/>
    </source>
</evidence>
<organism evidence="11 12">
    <name type="scientific">Solirubrobacter ginsenosidimutans</name>
    <dbReference type="NCBI Taxonomy" id="490573"/>
    <lineage>
        <taxon>Bacteria</taxon>
        <taxon>Bacillati</taxon>
        <taxon>Actinomycetota</taxon>
        <taxon>Thermoleophilia</taxon>
        <taxon>Solirubrobacterales</taxon>
        <taxon>Solirubrobacteraceae</taxon>
        <taxon>Solirubrobacter</taxon>
    </lineage>
</organism>
<protein>
    <recommendedName>
        <fullName evidence="3">Xaa-Pro dipeptidyl-peptidase</fullName>
        <ecNumber evidence="3">3.4.14.11</ecNumber>
    </recommendedName>
    <alternativeName>
        <fullName evidence="8">X-prolyl-dipeptidyl aminopeptidase</fullName>
    </alternativeName>
</protein>